<dbReference type="Proteomes" id="UP000886818">
    <property type="component" value="Chromosome"/>
</dbReference>
<evidence type="ECO:0000313" key="4">
    <source>
        <dbReference type="EMBL" id="QXM07394.1"/>
    </source>
</evidence>
<dbReference type="PANTHER" id="PTHR22550:SF5">
    <property type="entry name" value="LEUCINE ZIPPER PROTEIN 4"/>
    <property type="match status" value="1"/>
</dbReference>
<feature type="transmembrane region" description="Helical" evidence="3">
    <location>
        <begin position="368"/>
        <end position="386"/>
    </location>
</feature>
<dbReference type="PANTHER" id="PTHR22550">
    <property type="entry name" value="SPORE GERMINATION PROTEIN"/>
    <property type="match status" value="1"/>
</dbReference>
<dbReference type="EMBL" id="CP078093">
    <property type="protein sequence ID" value="QXM07394.1"/>
    <property type="molecule type" value="Genomic_DNA"/>
</dbReference>
<keyword evidence="3" id="KW-0812">Transmembrane</keyword>
<accession>A0ABX8RE80</accession>
<dbReference type="PIRSF" id="PIRSF005690">
    <property type="entry name" value="GerBA"/>
    <property type="match status" value="1"/>
</dbReference>
<evidence type="ECO:0000256" key="3">
    <source>
        <dbReference type="SAM" id="Phobius"/>
    </source>
</evidence>
<organism evidence="4 5">
    <name type="scientific">Crassaminicella indica</name>
    <dbReference type="NCBI Taxonomy" id="2855394"/>
    <lineage>
        <taxon>Bacteria</taxon>
        <taxon>Bacillati</taxon>
        <taxon>Bacillota</taxon>
        <taxon>Clostridia</taxon>
        <taxon>Eubacteriales</taxon>
        <taxon>Clostridiaceae</taxon>
        <taxon>Crassaminicella</taxon>
    </lineage>
</organism>
<feature type="transmembrane region" description="Helical" evidence="3">
    <location>
        <begin position="344"/>
        <end position="362"/>
    </location>
</feature>
<dbReference type="InterPro" id="IPR050768">
    <property type="entry name" value="UPF0353/GerABKA_families"/>
</dbReference>
<feature type="transmembrane region" description="Helical" evidence="3">
    <location>
        <begin position="272"/>
        <end position="294"/>
    </location>
</feature>
<keyword evidence="2 3" id="KW-0472">Membrane</keyword>
<reference evidence="4" key="1">
    <citation type="submission" date="2021-07" db="EMBL/GenBank/DDBJ databases">
        <title>Complete genome sequence of Crassaminicella sp. 143-21, isolated from a deep-sea hydrothermal vent.</title>
        <authorList>
            <person name="Li X."/>
        </authorList>
    </citation>
    <scope>NUCLEOTIDE SEQUENCE</scope>
    <source>
        <strain evidence="4">143-21</strain>
    </source>
</reference>
<evidence type="ECO:0000256" key="2">
    <source>
        <dbReference type="ARBA" id="ARBA00023136"/>
    </source>
</evidence>
<gene>
    <name evidence="4" type="ORF">KVH43_05090</name>
</gene>
<dbReference type="InterPro" id="IPR004995">
    <property type="entry name" value="Spore_Ger"/>
</dbReference>
<proteinExistence type="inferred from homology"/>
<sequence>MINKIKELREENFGVSVRKLSIFNEEVFILYIPELTDRGVLSDNIIKPILQYGKEQMLTIDKILLSIVYLDDIFSDDDEEKIVEYILEGKSIIILLKEAKYIVANTLKVEQRKVQTPEIETTLRGPKDAFTENLDTNLSLVRYRIKDPSLRIDKSIIGKRTKTNTAVIYIKDIANPKYVNEVKKRIQKISVDGILESGYVQKFLLNNTFDLFPQAGIVERSDTACANLLEGKICILVEGSSLGLIVPKTFIEFLDTGEDHYNNLYLAIFSKILTALALCITLTVSALYIAVVSFHTDILPPQYILSLAIARKTVPFNALIETLVMEFIAEILREASIRLPQQIGPAIGIVGAIVIGQAAVAAGLVSPLLVIIVSLSMMCSFVAADYTIISSIRILKFFLIFITGIFGLFGFVMGFTVIMINLCAQTSFGVPYSAPLAPFHFKDIINYIFSDITLAKMRPKFLHTKDKTRQ</sequence>
<feature type="transmembrane region" description="Helical" evidence="3">
    <location>
        <begin position="398"/>
        <end position="420"/>
    </location>
</feature>
<protein>
    <submittedName>
        <fullName evidence="4">Spore germination protein</fullName>
    </submittedName>
</protein>
<keyword evidence="3" id="KW-1133">Transmembrane helix</keyword>
<name>A0ABX8RE80_9CLOT</name>
<evidence type="ECO:0000256" key="1">
    <source>
        <dbReference type="ARBA" id="ARBA00005278"/>
    </source>
</evidence>
<comment type="similarity">
    <text evidence="1">Belongs to the GerABKA family.</text>
</comment>
<dbReference type="Pfam" id="PF03323">
    <property type="entry name" value="GerA"/>
    <property type="match status" value="1"/>
</dbReference>
<keyword evidence="5" id="KW-1185">Reference proteome</keyword>
<evidence type="ECO:0000313" key="5">
    <source>
        <dbReference type="Proteomes" id="UP000886818"/>
    </source>
</evidence>